<evidence type="ECO:0000256" key="8">
    <source>
        <dbReference type="ARBA" id="ARBA00023172"/>
    </source>
</evidence>
<reference evidence="16" key="1">
    <citation type="submission" date="2015-09" db="EMBL/GenBank/DDBJ databases">
        <authorList>
            <person name="Sai Rama Sridatta P."/>
        </authorList>
    </citation>
    <scope>NUCLEOTIDE SEQUENCE [LARGE SCALE GENOMIC DNA]</scope>
</reference>
<evidence type="ECO:0000256" key="5">
    <source>
        <dbReference type="ARBA" id="ARBA00022763"/>
    </source>
</evidence>
<keyword evidence="8" id="KW-0233">DNA recombination</keyword>
<keyword evidence="4" id="KW-0255">Endonuclease</keyword>
<dbReference type="PANTHER" id="PTHR23240:SF8">
    <property type="entry name" value="PROTEIN ARTEMIS"/>
    <property type="match status" value="1"/>
</dbReference>
<dbReference type="Ensembl" id="ENSLCAT00010004198.1">
    <property type="protein sequence ID" value="ENSLCAP00010004091.1"/>
    <property type="gene ID" value="ENSLCAG00010002073.1"/>
</dbReference>
<evidence type="ECO:0000256" key="2">
    <source>
        <dbReference type="ARBA" id="ARBA00010304"/>
    </source>
</evidence>
<dbReference type="Ensembl" id="ENSLCAT00010004566.1">
    <property type="protein sequence ID" value="ENSLCAP00010004448.1"/>
    <property type="gene ID" value="ENSLCAG00010002267.1"/>
</dbReference>
<dbReference type="GO" id="GO:0000723">
    <property type="term" value="P:telomere maintenance"/>
    <property type="evidence" value="ECO:0007669"/>
    <property type="project" value="TreeGrafter"/>
</dbReference>
<proteinExistence type="inferred from homology"/>
<keyword evidence="5" id="KW-0227">DNA damage</keyword>
<dbReference type="GO" id="GO:0003684">
    <property type="term" value="F:damaged DNA binding"/>
    <property type="evidence" value="ECO:0007669"/>
    <property type="project" value="TreeGrafter"/>
</dbReference>
<comment type="similarity">
    <text evidence="2">Belongs to the DNA repair metallo-beta-lactamase (DRMBL) family.</text>
</comment>
<feature type="compositionally biased region" description="Polar residues" evidence="13">
    <location>
        <begin position="485"/>
        <end position="495"/>
    </location>
</feature>
<dbReference type="Gene3D" id="3.40.50.12650">
    <property type="match status" value="1"/>
</dbReference>
<dbReference type="GO" id="GO:0035312">
    <property type="term" value="F:5'-3' DNA exonuclease activity"/>
    <property type="evidence" value="ECO:0007669"/>
    <property type="project" value="TreeGrafter"/>
</dbReference>
<feature type="domain" description="DNA repair metallo-beta-lactamase" evidence="14">
    <location>
        <begin position="240"/>
        <end position="343"/>
    </location>
</feature>
<evidence type="ECO:0000313" key="15">
    <source>
        <dbReference type="Ensembl" id="ENSLCAP00010004091.1"/>
    </source>
</evidence>
<dbReference type="AlphaFoldDB" id="A0A4W6BT41"/>
<evidence type="ECO:0000256" key="6">
    <source>
        <dbReference type="ARBA" id="ARBA00022801"/>
    </source>
</evidence>
<dbReference type="InterPro" id="IPR036866">
    <property type="entry name" value="RibonucZ/Hydroxyglut_hydro"/>
</dbReference>
<dbReference type="CDD" id="cd16297">
    <property type="entry name" value="artemis-SNM1C-like_MBL-fold"/>
    <property type="match status" value="1"/>
</dbReference>
<evidence type="ECO:0000256" key="12">
    <source>
        <dbReference type="ARBA" id="ARBA00042677"/>
    </source>
</evidence>
<dbReference type="SUPFAM" id="SSF56281">
    <property type="entry name" value="Metallo-hydrolase/oxidoreductase"/>
    <property type="match status" value="1"/>
</dbReference>
<feature type="compositionally biased region" description="Basic and acidic residues" evidence="13">
    <location>
        <begin position="416"/>
        <end position="459"/>
    </location>
</feature>
<feature type="compositionally biased region" description="Low complexity" evidence="13">
    <location>
        <begin position="469"/>
        <end position="484"/>
    </location>
</feature>
<dbReference type="Pfam" id="PF07522">
    <property type="entry name" value="DRMBL"/>
    <property type="match status" value="1"/>
</dbReference>
<evidence type="ECO:0000256" key="4">
    <source>
        <dbReference type="ARBA" id="ARBA00022759"/>
    </source>
</evidence>
<evidence type="ECO:0000256" key="10">
    <source>
        <dbReference type="ARBA" id="ARBA00023242"/>
    </source>
</evidence>
<evidence type="ECO:0000256" key="13">
    <source>
        <dbReference type="SAM" id="MobiDB-lite"/>
    </source>
</evidence>
<evidence type="ECO:0000256" key="1">
    <source>
        <dbReference type="ARBA" id="ARBA00004123"/>
    </source>
</evidence>
<evidence type="ECO:0000313" key="16">
    <source>
        <dbReference type="Proteomes" id="UP000314980"/>
    </source>
</evidence>
<feature type="region of interest" description="Disordered" evidence="13">
    <location>
        <begin position="371"/>
        <end position="590"/>
    </location>
</feature>
<dbReference type="InterPro" id="IPR011084">
    <property type="entry name" value="DRMBL"/>
</dbReference>
<dbReference type="GO" id="GO:0004519">
    <property type="term" value="F:endonuclease activity"/>
    <property type="evidence" value="ECO:0007669"/>
    <property type="project" value="UniProtKB-KW"/>
</dbReference>
<dbReference type="GO" id="GO:0006303">
    <property type="term" value="P:double-strand break repair via nonhomologous end joining"/>
    <property type="evidence" value="ECO:0007669"/>
    <property type="project" value="TreeGrafter"/>
</dbReference>
<feature type="compositionally biased region" description="Low complexity" evidence="13">
    <location>
        <begin position="512"/>
        <end position="524"/>
    </location>
</feature>
<dbReference type="GO" id="GO:0006310">
    <property type="term" value="P:DNA recombination"/>
    <property type="evidence" value="ECO:0007669"/>
    <property type="project" value="UniProtKB-KW"/>
</dbReference>
<dbReference type="FunFam" id="3.40.50.12650:FF:000002">
    <property type="entry name" value="DNA cross-link repair 1C"/>
    <property type="match status" value="1"/>
</dbReference>
<keyword evidence="6" id="KW-0378">Hydrolase</keyword>
<dbReference type="Proteomes" id="UP000314980">
    <property type="component" value="Unassembled WGS sequence"/>
</dbReference>
<accession>A0A4W6BT41</accession>
<dbReference type="FunFam" id="3.60.15.10:FF:000018">
    <property type="entry name" value="DNA cross-link repair 1C"/>
    <property type="match status" value="1"/>
</dbReference>
<protein>
    <recommendedName>
        <fullName evidence="11">Protein artemis</fullName>
    </recommendedName>
    <alternativeName>
        <fullName evidence="12">DNA cross-link repair 1C protein</fullName>
    </alternativeName>
</protein>
<feature type="compositionally biased region" description="Polar residues" evidence="13">
    <location>
        <begin position="569"/>
        <end position="579"/>
    </location>
</feature>
<reference evidence="15" key="2">
    <citation type="submission" date="2025-05" db="UniProtKB">
        <authorList>
            <consortium name="Ensembl"/>
        </authorList>
    </citation>
    <scope>IDENTIFICATION</scope>
</reference>
<dbReference type="PANTHER" id="PTHR23240">
    <property type="entry name" value="DNA CROSS-LINK REPAIR PROTEIN PSO2/SNM1-RELATED"/>
    <property type="match status" value="1"/>
</dbReference>
<keyword evidence="9" id="KW-0234">DNA repair</keyword>
<keyword evidence="3" id="KW-0540">Nuclease</keyword>
<evidence type="ECO:0000256" key="3">
    <source>
        <dbReference type="ARBA" id="ARBA00022722"/>
    </source>
</evidence>
<organism evidence="15 16">
    <name type="scientific">Lates calcarifer</name>
    <name type="common">Barramundi</name>
    <name type="synonym">Holocentrus calcarifer</name>
    <dbReference type="NCBI Taxonomy" id="8187"/>
    <lineage>
        <taxon>Eukaryota</taxon>
        <taxon>Metazoa</taxon>
        <taxon>Chordata</taxon>
        <taxon>Craniata</taxon>
        <taxon>Vertebrata</taxon>
        <taxon>Euteleostomi</taxon>
        <taxon>Actinopterygii</taxon>
        <taxon>Neopterygii</taxon>
        <taxon>Teleostei</taxon>
        <taxon>Neoteleostei</taxon>
        <taxon>Acanthomorphata</taxon>
        <taxon>Carangaria</taxon>
        <taxon>Carangaria incertae sedis</taxon>
        <taxon>Centropomidae</taxon>
        <taxon>Lates</taxon>
    </lineage>
</organism>
<keyword evidence="10" id="KW-0539">Nucleus</keyword>
<name>A0A4W6BT41_LATCA</name>
<comment type="subcellular location">
    <subcellularLocation>
        <location evidence="1">Nucleus</location>
    </subcellularLocation>
</comment>
<feature type="compositionally biased region" description="Polar residues" evidence="13">
    <location>
        <begin position="384"/>
        <end position="394"/>
    </location>
</feature>
<gene>
    <name evidence="15" type="primary">DCLRE1C</name>
</gene>
<evidence type="ECO:0000256" key="7">
    <source>
        <dbReference type="ARBA" id="ARBA00022839"/>
    </source>
</evidence>
<evidence type="ECO:0000256" key="9">
    <source>
        <dbReference type="ARBA" id="ARBA00023204"/>
    </source>
</evidence>
<evidence type="ECO:0000256" key="11">
    <source>
        <dbReference type="ARBA" id="ARBA00039759"/>
    </source>
</evidence>
<evidence type="ECO:0000259" key="14">
    <source>
        <dbReference type="Pfam" id="PF07522"/>
    </source>
</evidence>
<keyword evidence="16" id="KW-1185">Reference proteome</keyword>
<dbReference type="GO" id="GO:0036297">
    <property type="term" value="P:interstrand cross-link repair"/>
    <property type="evidence" value="ECO:0007669"/>
    <property type="project" value="TreeGrafter"/>
</dbReference>
<dbReference type="Gene3D" id="3.60.15.10">
    <property type="entry name" value="Ribonuclease Z/Hydroxyacylglutathione hydrolase-like"/>
    <property type="match status" value="1"/>
</dbReference>
<dbReference type="GO" id="GO:0005634">
    <property type="term" value="C:nucleus"/>
    <property type="evidence" value="ECO:0007669"/>
    <property type="project" value="UniProtKB-SubCell"/>
</dbReference>
<dbReference type="GeneTree" id="ENSGT00940000157779"/>
<sequence>MSSFAGRMKEYPTLSLDRFDRENLHARAYFLSHCHKDHMKGLKGPLLKRKLQFSRTVRLYCSFVTKELLLSNPKYAFWEEYIVPLELESPTQISLVDEASGEKEDVVVTLLPAGHCPGSVMFLFEGSQGNVLYTGDFRLAVGDASRIEHLHSGNRVKDIQSVYLDSTFYDPRFYQIPTREVCLNGISVLIGNWISQSPYHVVWLNCKAAYGYEYLFTNLGEEFNTRIHVNHLAMFKKMPEILSYVTTDRRMQIHACRHPKDEEFFQGNRLPCGCTAPDGTPLRIISIKPSTMWFGERTKKTNVIIKTGASSFRACFSFHSSYSELKDFLSYLRPVNIYPSVIPLGRTLTETVTLVCADFLNLLILEKSPERTAPPVSVEESLPLTVTDTQSATHNYVDCTESNGEEEDDDDEEGEEHDRKGDTKPTKKVIKEGERSKEPDEKKMEEERKETSNAPKWEDFFNGEMLSDSQNSQSQSCCSNTTTSPSRMTGSQTPELFSDQEEETHEHNDNFSLSLSASLSNHSSQNMDSCLPDTLILQPEQGGREQGDVSTNTKTESDDLILPSELEELSTSQASQASSDFDIACTPESKVPRPDELSQLYRKLASGEEVVIRKGSQGFA</sequence>
<feature type="compositionally biased region" description="Acidic residues" evidence="13">
    <location>
        <begin position="403"/>
        <end position="415"/>
    </location>
</feature>
<keyword evidence="7" id="KW-0269">Exonuclease</keyword>